<evidence type="ECO:0000313" key="6">
    <source>
        <dbReference type="EMBL" id="EKF43931.1"/>
    </source>
</evidence>
<evidence type="ECO:0000256" key="2">
    <source>
        <dbReference type="ARBA" id="ARBA00023015"/>
    </source>
</evidence>
<dbReference type="InterPro" id="IPR005119">
    <property type="entry name" value="LysR_subst-bd"/>
</dbReference>
<keyword evidence="3" id="KW-0238">DNA-binding</keyword>
<dbReference type="InterPro" id="IPR036388">
    <property type="entry name" value="WH-like_DNA-bd_sf"/>
</dbReference>
<evidence type="ECO:0000259" key="5">
    <source>
        <dbReference type="PROSITE" id="PS50931"/>
    </source>
</evidence>
<dbReference type="eggNOG" id="COG0583">
    <property type="taxonomic scope" value="Bacteria"/>
</dbReference>
<evidence type="ECO:0000256" key="1">
    <source>
        <dbReference type="ARBA" id="ARBA00009437"/>
    </source>
</evidence>
<dbReference type="EMBL" id="AMSI01000002">
    <property type="protein sequence ID" value="EKF43931.1"/>
    <property type="molecule type" value="Genomic_DNA"/>
</dbReference>
<dbReference type="Gene3D" id="3.40.190.290">
    <property type="match status" value="1"/>
</dbReference>
<accession>K2P9T1</accession>
<dbReference type="FunFam" id="3.40.190.290:FF:000001">
    <property type="entry name" value="Transcriptional regulator, LysR family"/>
    <property type="match status" value="1"/>
</dbReference>
<dbReference type="RefSeq" id="WP_009756066.1">
    <property type="nucleotide sequence ID" value="NZ_AMSI01000002.1"/>
</dbReference>
<organism evidence="6 7">
    <name type="scientific">Nitratireductor indicus C115</name>
    <dbReference type="NCBI Taxonomy" id="1231190"/>
    <lineage>
        <taxon>Bacteria</taxon>
        <taxon>Pseudomonadati</taxon>
        <taxon>Pseudomonadota</taxon>
        <taxon>Alphaproteobacteria</taxon>
        <taxon>Hyphomicrobiales</taxon>
        <taxon>Phyllobacteriaceae</taxon>
        <taxon>Nitratireductor</taxon>
    </lineage>
</organism>
<dbReference type="SUPFAM" id="SSF46785">
    <property type="entry name" value="Winged helix' DNA-binding domain"/>
    <property type="match status" value="1"/>
</dbReference>
<dbReference type="OrthoDB" id="9813056at2"/>
<protein>
    <submittedName>
        <fullName evidence="6">LysR family transcriptional regulator</fullName>
    </submittedName>
</protein>
<gene>
    <name evidence="6" type="ORF">NA8A_03945</name>
</gene>
<evidence type="ECO:0000256" key="3">
    <source>
        <dbReference type="ARBA" id="ARBA00023125"/>
    </source>
</evidence>
<dbReference type="Gene3D" id="1.10.10.10">
    <property type="entry name" value="Winged helix-like DNA-binding domain superfamily/Winged helix DNA-binding domain"/>
    <property type="match status" value="1"/>
</dbReference>
<dbReference type="PATRIC" id="fig|1231190.3.peg.827"/>
<dbReference type="PROSITE" id="PS50931">
    <property type="entry name" value="HTH_LYSR"/>
    <property type="match status" value="1"/>
</dbReference>
<dbReference type="GO" id="GO:0043565">
    <property type="term" value="F:sequence-specific DNA binding"/>
    <property type="evidence" value="ECO:0007669"/>
    <property type="project" value="TreeGrafter"/>
</dbReference>
<sequence>MDRLRALAVFRQVVELGSFAKAARHLRLSPAAVSKNIGELEAHLAVRLFNRTTRRMSLTEAGRLYHERVVRILDDLEEADSALGPLQQRPSGLLRVSAPMTTTLFALSRAIPEFLERYPEITLDLRMDDRRVDVVEEGFDIALRGSDRLENSSLIARKLLTLRHAVCCAPVYLEQSGRPIHPQDLRSHNCVQFTLSDHADEWSFHNNGETVNVPVNGRYKVGSSLAVRDALRAGFGISLIPRLYVEEDLATGRLVSVLDDWSPVETTLYAVYPSNRHVQAKLRAFLDFAIETFGRLEEGGKPATPPQNC</sequence>
<dbReference type="PANTHER" id="PTHR30537">
    <property type="entry name" value="HTH-TYPE TRANSCRIPTIONAL REGULATOR"/>
    <property type="match status" value="1"/>
</dbReference>
<dbReference type="InterPro" id="IPR058163">
    <property type="entry name" value="LysR-type_TF_proteobact-type"/>
</dbReference>
<dbReference type="PANTHER" id="PTHR30537:SF5">
    <property type="entry name" value="HTH-TYPE TRANSCRIPTIONAL ACTIVATOR TTDR-RELATED"/>
    <property type="match status" value="1"/>
</dbReference>
<dbReference type="STRING" id="721133.SAMN05216176_101527"/>
<dbReference type="InterPro" id="IPR036390">
    <property type="entry name" value="WH_DNA-bd_sf"/>
</dbReference>
<keyword evidence="2" id="KW-0805">Transcription regulation</keyword>
<dbReference type="CDD" id="cd08422">
    <property type="entry name" value="PBP2_CrgA_like"/>
    <property type="match status" value="1"/>
</dbReference>
<dbReference type="GO" id="GO:0003700">
    <property type="term" value="F:DNA-binding transcription factor activity"/>
    <property type="evidence" value="ECO:0007669"/>
    <property type="project" value="InterPro"/>
</dbReference>
<dbReference type="FunFam" id="1.10.10.10:FF:000001">
    <property type="entry name" value="LysR family transcriptional regulator"/>
    <property type="match status" value="1"/>
</dbReference>
<dbReference type="GO" id="GO:0006351">
    <property type="term" value="P:DNA-templated transcription"/>
    <property type="evidence" value="ECO:0007669"/>
    <property type="project" value="TreeGrafter"/>
</dbReference>
<dbReference type="SUPFAM" id="SSF53850">
    <property type="entry name" value="Periplasmic binding protein-like II"/>
    <property type="match status" value="1"/>
</dbReference>
<dbReference type="Proteomes" id="UP000007374">
    <property type="component" value="Unassembled WGS sequence"/>
</dbReference>
<comment type="caution">
    <text evidence="6">The sequence shown here is derived from an EMBL/GenBank/DDBJ whole genome shotgun (WGS) entry which is preliminary data.</text>
</comment>
<evidence type="ECO:0000313" key="7">
    <source>
        <dbReference type="Proteomes" id="UP000007374"/>
    </source>
</evidence>
<keyword evidence="7" id="KW-1185">Reference proteome</keyword>
<keyword evidence="4" id="KW-0804">Transcription</keyword>
<dbReference type="AlphaFoldDB" id="K2P9T1"/>
<feature type="domain" description="HTH lysR-type" evidence="5">
    <location>
        <begin position="1"/>
        <end position="59"/>
    </location>
</feature>
<evidence type="ECO:0000256" key="4">
    <source>
        <dbReference type="ARBA" id="ARBA00023163"/>
    </source>
</evidence>
<dbReference type="InterPro" id="IPR000847">
    <property type="entry name" value="LysR_HTH_N"/>
</dbReference>
<dbReference type="Pfam" id="PF00126">
    <property type="entry name" value="HTH_1"/>
    <property type="match status" value="1"/>
</dbReference>
<reference evidence="6 7" key="1">
    <citation type="journal article" date="2012" name="J. Bacteriol.">
        <title>Genome Sequence of Nitratireductor indicus Type Strain C115.</title>
        <authorList>
            <person name="Lai Q."/>
            <person name="Li G."/>
            <person name="Yu Z."/>
            <person name="Shao Z."/>
        </authorList>
    </citation>
    <scope>NUCLEOTIDE SEQUENCE [LARGE SCALE GENOMIC DNA]</scope>
    <source>
        <strain evidence="6 7">C115</strain>
    </source>
</reference>
<dbReference type="Pfam" id="PF03466">
    <property type="entry name" value="LysR_substrate"/>
    <property type="match status" value="1"/>
</dbReference>
<proteinExistence type="inferred from homology"/>
<comment type="similarity">
    <text evidence="1">Belongs to the LysR transcriptional regulatory family.</text>
</comment>
<name>K2P9T1_9HYPH</name>